<proteinExistence type="predicted"/>
<evidence type="ECO:0000313" key="1">
    <source>
        <dbReference type="Proteomes" id="UP000887580"/>
    </source>
</evidence>
<organism evidence="1 2">
    <name type="scientific">Panagrolaimus sp. PS1159</name>
    <dbReference type="NCBI Taxonomy" id="55785"/>
    <lineage>
        <taxon>Eukaryota</taxon>
        <taxon>Metazoa</taxon>
        <taxon>Ecdysozoa</taxon>
        <taxon>Nematoda</taxon>
        <taxon>Chromadorea</taxon>
        <taxon>Rhabditida</taxon>
        <taxon>Tylenchina</taxon>
        <taxon>Panagrolaimomorpha</taxon>
        <taxon>Panagrolaimoidea</taxon>
        <taxon>Panagrolaimidae</taxon>
        <taxon>Panagrolaimus</taxon>
    </lineage>
</organism>
<dbReference type="WBParaSite" id="PS1159_v2.g1864.t1">
    <property type="protein sequence ID" value="PS1159_v2.g1864.t1"/>
    <property type="gene ID" value="PS1159_v2.g1864"/>
</dbReference>
<evidence type="ECO:0000313" key="2">
    <source>
        <dbReference type="WBParaSite" id="PS1159_v2.g1864.t1"/>
    </source>
</evidence>
<name>A0AC35FMW4_9BILA</name>
<reference evidence="2" key="1">
    <citation type="submission" date="2022-11" db="UniProtKB">
        <authorList>
            <consortium name="WormBaseParasite"/>
        </authorList>
    </citation>
    <scope>IDENTIFICATION</scope>
</reference>
<accession>A0AC35FMW4</accession>
<sequence length="71" mass="8408">MERLSLLIYFLTPSLPSNQTTVPRIEDIPIFQVNRGRPPYSHNGWPYRTSILIPLPIRFFPRYVPRQPQSQ</sequence>
<dbReference type="Proteomes" id="UP000887580">
    <property type="component" value="Unplaced"/>
</dbReference>
<protein>
    <submittedName>
        <fullName evidence="2">Secreted protein</fullName>
    </submittedName>
</protein>